<dbReference type="Gene3D" id="1.25.40.20">
    <property type="entry name" value="Ankyrin repeat-containing domain"/>
    <property type="match status" value="1"/>
</dbReference>
<evidence type="ECO:0000313" key="5">
    <source>
        <dbReference type="EMBL" id="CAJ1944307.1"/>
    </source>
</evidence>
<dbReference type="InterPro" id="IPR036047">
    <property type="entry name" value="F-box-like_dom_sf"/>
</dbReference>
<dbReference type="PROSITE" id="PS50297">
    <property type="entry name" value="ANK_REP_REGION"/>
    <property type="match status" value="1"/>
</dbReference>
<keyword evidence="6" id="KW-1185">Reference proteome</keyword>
<dbReference type="PROSITE" id="PS50088">
    <property type="entry name" value="ANK_REPEAT"/>
    <property type="match status" value="1"/>
</dbReference>
<dbReference type="Pfam" id="PF13637">
    <property type="entry name" value="Ank_4"/>
    <property type="match status" value="1"/>
</dbReference>
<organism evidence="5 6">
    <name type="scientific">Cylindrotheca closterium</name>
    <dbReference type="NCBI Taxonomy" id="2856"/>
    <lineage>
        <taxon>Eukaryota</taxon>
        <taxon>Sar</taxon>
        <taxon>Stramenopiles</taxon>
        <taxon>Ochrophyta</taxon>
        <taxon>Bacillariophyta</taxon>
        <taxon>Bacillariophyceae</taxon>
        <taxon>Bacillariophycidae</taxon>
        <taxon>Bacillariales</taxon>
        <taxon>Bacillariaceae</taxon>
        <taxon>Cylindrotheca</taxon>
    </lineage>
</organism>
<reference evidence="5" key="1">
    <citation type="submission" date="2023-08" db="EMBL/GenBank/DDBJ databases">
        <authorList>
            <person name="Audoor S."/>
            <person name="Bilcke G."/>
        </authorList>
    </citation>
    <scope>NUCLEOTIDE SEQUENCE</scope>
</reference>
<dbReference type="Gene3D" id="1.20.1280.50">
    <property type="match status" value="1"/>
</dbReference>
<proteinExistence type="predicted"/>
<evidence type="ECO:0000256" key="4">
    <source>
        <dbReference type="SAM" id="MobiDB-lite"/>
    </source>
</evidence>
<keyword evidence="1" id="KW-0677">Repeat</keyword>
<dbReference type="PANTHER" id="PTHR24198:SF165">
    <property type="entry name" value="ANKYRIN REPEAT-CONTAINING PROTEIN-RELATED"/>
    <property type="match status" value="1"/>
</dbReference>
<dbReference type="InterPro" id="IPR036770">
    <property type="entry name" value="Ankyrin_rpt-contain_sf"/>
</dbReference>
<dbReference type="AlphaFoldDB" id="A0AAD2FJH0"/>
<dbReference type="InterPro" id="IPR002110">
    <property type="entry name" value="Ankyrin_rpt"/>
</dbReference>
<feature type="compositionally biased region" description="Low complexity" evidence="4">
    <location>
        <begin position="501"/>
        <end position="515"/>
    </location>
</feature>
<dbReference type="SUPFAM" id="SSF48403">
    <property type="entry name" value="Ankyrin repeat"/>
    <property type="match status" value="1"/>
</dbReference>
<evidence type="ECO:0008006" key="7">
    <source>
        <dbReference type="Google" id="ProtNLM"/>
    </source>
</evidence>
<dbReference type="Proteomes" id="UP001295423">
    <property type="component" value="Unassembled WGS sequence"/>
</dbReference>
<name>A0AAD2FJH0_9STRA</name>
<feature type="region of interest" description="Disordered" evidence="4">
    <location>
        <begin position="498"/>
        <end position="531"/>
    </location>
</feature>
<feature type="repeat" description="ANK" evidence="3">
    <location>
        <begin position="742"/>
        <end position="768"/>
    </location>
</feature>
<dbReference type="EMBL" id="CAKOGP040001224">
    <property type="protein sequence ID" value="CAJ1944307.1"/>
    <property type="molecule type" value="Genomic_DNA"/>
</dbReference>
<protein>
    <recommendedName>
        <fullName evidence="7">F-box domain-containing protein</fullName>
    </recommendedName>
</protein>
<evidence type="ECO:0000313" key="6">
    <source>
        <dbReference type="Proteomes" id="UP001295423"/>
    </source>
</evidence>
<dbReference type="PANTHER" id="PTHR24198">
    <property type="entry name" value="ANKYRIN REPEAT AND PROTEIN KINASE DOMAIN-CONTAINING PROTEIN"/>
    <property type="match status" value="1"/>
</dbReference>
<evidence type="ECO:0000256" key="3">
    <source>
        <dbReference type="PROSITE-ProRule" id="PRU00023"/>
    </source>
</evidence>
<dbReference type="SUPFAM" id="SSF81383">
    <property type="entry name" value="F-box domain"/>
    <property type="match status" value="1"/>
</dbReference>
<accession>A0AAD2FJH0</accession>
<evidence type="ECO:0000256" key="2">
    <source>
        <dbReference type="ARBA" id="ARBA00023043"/>
    </source>
</evidence>
<keyword evidence="2 3" id="KW-0040">ANK repeat</keyword>
<comment type="caution">
    <text evidence="5">The sequence shown here is derived from an EMBL/GenBank/DDBJ whole genome shotgun (WGS) entry which is preliminary data.</text>
</comment>
<sequence>MSFHPSLQSALAAQSINNIINNRININNNNINNANHNANINTLRYAALMTRPQSSSSAPVRVSPPPLQSSSALNTIKQTWPFPKKQQLSQVFIKLKRNSIQDSWGIVFTRFDNRLVLGDIQPKTQQHYTDWSVVISGSDLVDAREAFCLFQNNPEARETYRIRVKAYGHAMSLPSWHVGEQLLPGDLIVSVDGMDPMVAFPTMDQVTGYLRQALELSMVVLRHPQATAASFACYNSHLANQSALGLAAAADHIWKSLLLVAPRTTSYYHPPTVVPLVRRVTPDDQTLHQMGSGGSQQAEQQSLKSPIVSASSLYNDGSKPLPNPLKTTTPPVYHGWRNPWFQDEHGVPIPFEDNWEYSPEDGTRAHLFLPTTGDFQSWLRNRKDSWRTKYKVYKVANKRWDNGEEDCDDDDPFDRNTSSVALDFWTPQGFASFEAWLLKRKEGWRTNYKVYRNKKRKIHKECEEVVHLSDDFDRWLQVRKNQWKVHRRKRQRLRQIRQKAKASPLEKAAAASASATPIVTPEKVDLPGEDGDDEIKVAAKRPRRLFTAPPADIDMACIDDILAEEEARKKKLAERPPIDLSFLFDCNKSPDDVVIHILGFLDRKEHGKLLCINREYSDQLKARDELWRRLCPSHWILPRRPRKAWHEIYINRLRREQFDHQKRWDDLLLKCYGTITKGDQLNKIEKLVAKGEDDFGFHVNYVSPVVCERNCLLNLAVIHKRLKIVRWLLDQKGAHIESFDRGQFTPLLNAAWSGDKPMVRLLLQRGANRSNIGFFHYSKPVSSPDFEGLTAEGWARTKGFEDIAKLIHLGL</sequence>
<gene>
    <name evidence="5" type="ORF">CYCCA115_LOCUS8822</name>
</gene>
<evidence type="ECO:0000256" key="1">
    <source>
        <dbReference type="ARBA" id="ARBA00022737"/>
    </source>
</evidence>